<dbReference type="Pfam" id="PF01535">
    <property type="entry name" value="PPR"/>
    <property type="match status" value="3"/>
</dbReference>
<dbReference type="PANTHER" id="PTHR47539">
    <property type="entry name" value="PENTATRICOPEPTIDE REPEAT-CONTAINING PROTEIN OTP51, CHLOROPLASTIC"/>
    <property type="match status" value="1"/>
</dbReference>
<dbReference type="GO" id="GO:0045292">
    <property type="term" value="P:mRNA cis splicing, via spliceosome"/>
    <property type="evidence" value="ECO:0007669"/>
    <property type="project" value="TreeGrafter"/>
</dbReference>
<dbReference type="PROSITE" id="PS51375">
    <property type="entry name" value="PPR"/>
    <property type="match status" value="1"/>
</dbReference>
<dbReference type="AlphaFoldDB" id="A0AAN9K1W6"/>
<comment type="caution">
    <text evidence="12">The sequence shown here is derived from an EMBL/GenBank/DDBJ whole genome shotgun (WGS) entry which is preliminary data.</text>
</comment>
<sequence length="808" mass="93281">MMRHVTEAYSIDSSRVALNMVVRVRSQDLLLPLPIIPLSLNNFSNPNLHSMRSTFTLFRSLSLSLSNLQHSTLPSPLLPRPRRFPRFSLGVQHVVAEEGALPDNEAYRFDRSSSPAAEAAELKKLRGPEVEVVELKDVPEEWRRARVAWLCKELPAHKAGTLVRILNAQKKWLKQEDATYIVMHCLRIRENETAFKVYRWMMQRNWYRFDFALVTKLADYMGKERKFSKCREVFDDIINQGRVPGESTFHILVVAYLSAPVQGCLDEACSIYNRMIQLGGYQPRLSLHNSLFKALVSKPGIMSKHYLKQAEFIYHQLVTTGLDVHKDIYGGLIWLHSYQDSIDKGRIAELRKDMLRAGIEERTEVLISILRACAREGEVEEAEKTWFKLLKVESDPPAQAFVYKMEVYAKVGMPMKSLEIFREMQLKVGIINVAAYNQIIEILCKAQESEIAESIMADFVKSGLKPLTPSYVYLLNMYFNLELHDKLEETLSRCLERCRPNCTIYTIYLNSLVKIGNIDKADDLFNQMNRDVTIGVNGRSCNIILSGYLSSGNHLKAEKIYDLMCLKKYEIEPPLMEKLDYILSLKRKIIKKPISQKLSKDQREILIGLLLGGLQIDSDDQRRNHIIRFDFDGNSSNHYVLKSHIYRQFYEWLHPTCKPSDDSEKIPNKFCTIASSQFGFYADQFWSKGEPTIPKLIHRWMSPCVLAYWYMYGGHRNSSGDILLKIKGSREGVENIVKKFKAMSMDCKVQRKGRIFWIGILGSNSTWFWKLVEPYIIEDKDFPEAGDHMVEKDSMQTQDINFGSDSDE</sequence>
<gene>
    <name evidence="12" type="ORF">VNO77_42198</name>
</gene>
<dbReference type="Pfam" id="PF03161">
    <property type="entry name" value="LAGLIDADG_2"/>
    <property type="match status" value="1"/>
</dbReference>
<feature type="domain" description="Homing endonuclease LAGLIDADG" evidence="11">
    <location>
        <begin position="603"/>
        <end position="768"/>
    </location>
</feature>
<dbReference type="GO" id="GO:0048564">
    <property type="term" value="P:photosystem I assembly"/>
    <property type="evidence" value="ECO:0007669"/>
    <property type="project" value="TreeGrafter"/>
</dbReference>
<dbReference type="Gene3D" id="1.25.40.10">
    <property type="entry name" value="Tetratricopeptide repeat domain"/>
    <property type="match status" value="3"/>
</dbReference>
<keyword evidence="6" id="KW-0677">Repeat</keyword>
<keyword evidence="8" id="KW-0508">mRNA splicing</keyword>
<dbReference type="FunFam" id="1.25.40.10:FF:002110">
    <property type="entry name" value="Pentatricopeptide repeat-containing protein At2g15820, chloroplastic"/>
    <property type="match status" value="1"/>
</dbReference>
<evidence type="ECO:0000256" key="4">
    <source>
        <dbReference type="ARBA" id="ARBA00022640"/>
    </source>
</evidence>
<dbReference type="InterPro" id="IPR004860">
    <property type="entry name" value="LAGLIDADG_dom"/>
</dbReference>
<dbReference type="InterPro" id="IPR002885">
    <property type="entry name" value="PPR_rpt"/>
</dbReference>
<dbReference type="GO" id="GO:0009507">
    <property type="term" value="C:chloroplast"/>
    <property type="evidence" value="ECO:0007669"/>
    <property type="project" value="UniProtKB-SubCell"/>
</dbReference>
<evidence type="ECO:0000256" key="6">
    <source>
        <dbReference type="ARBA" id="ARBA00022737"/>
    </source>
</evidence>
<dbReference type="SUPFAM" id="SSF81901">
    <property type="entry name" value="HCP-like"/>
    <property type="match status" value="1"/>
</dbReference>
<reference evidence="12 13" key="1">
    <citation type="submission" date="2024-01" db="EMBL/GenBank/DDBJ databases">
        <title>The genomes of 5 underutilized Papilionoideae crops provide insights into root nodulation and disease resistanc.</title>
        <authorList>
            <person name="Jiang F."/>
        </authorList>
    </citation>
    <scope>NUCLEOTIDE SEQUENCE [LARGE SCALE GENOMIC DNA]</scope>
    <source>
        <strain evidence="12">LVBAO_FW01</strain>
        <tissue evidence="12">Leaves</tissue>
    </source>
</reference>
<dbReference type="Gene3D" id="3.10.28.10">
    <property type="entry name" value="Homing endonucleases"/>
    <property type="match status" value="2"/>
</dbReference>
<dbReference type="GO" id="GO:0004519">
    <property type="term" value="F:endonuclease activity"/>
    <property type="evidence" value="ECO:0007669"/>
    <property type="project" value="InterPro"/>
</dbReference>
<evidence type="ECO:0000256" key="9">
    <source>
        <dbReference type="ARBA" id="ARBA00077892"/>
    </source>
</evidence>
<dbReference type="InterPro" id="IPR011990">
    <property type="entry name" value="TPR-like_helical_dom_sf"/>
</dbReference>
<evidence type="ECO:0000256" key="8">
    <source>
        <dbReference type="ARBA" id="ARBA00023187"/>
    </source>
</evidence>
<dbReference type="InterPro" id="IPR052500">
    <property type="entry name" value="Chloro/Mito_RNA_Process"/>
</dbReference>
<keyword evidence="7" id="KW-0809">Transit peptide</keyword>
<dbReference type="Pfam" id="PF13812">
    <property type="entry name" value="PPR_3"/>
    <property type="match status" value="1"/>
</dbReference>
<dbReference type="GO" id="GO:0000373">
    <property type="term" value="P:Group II intron splicing"/>
    <property type="evidence" value="ECO:0007669"/>
    <property type="project" value="UniProtKB-ARBA"/>
</dbReference>
<evidence type="ECO:0000313" key="13">
    <source>
        <dbReference type="Proteomes" id="UP001367508"/>
    </source>
</evidence>
<dbReference type="PANTHER" id="PTHR47539:SF1">
    <property type="entry name" value="PENTATRICOPEPTIDE REPEAT-CONTAINING PROTEIN OTP51, CHLOROPLASTIC"/>
    <property type="match status" value="1"/>
</dbReference>
<keyword evidence="3" id="KW-0150">Chloroplast</keyword>
<evidence type="ECO:0000256" key="2">
    <source>
        <dbReference type="ARBA" id="ARBA00007626"/>
    </source>
</evidence>
<protein>
    <recommendedName>
        <fullName evidence="9">Protein ORGANELLE TRANSCRIPT PROCESSING 51</fullName>
    </recommendedName>
</protein>
<evidence type="ECO:0000256" key="1">
    <source>
        <dbReference type="ARBA" id="ARBA00004229"/>
    </source>
</evidence>
<dbReference type="Proteomes" id="UP001367508">
    <property type="component" value="Unassembled WGS sequence"/>
</dbReference>
<comment type="similarity">
    <text evidence="2">Belongs to the PPR family. P subfamily.</text>
</comment>
<evidence type="ECO:0000313" key="12">
    <source>
        <dbReference type="EMBL" id="KAK7308579.1"/>
    </source>
</evidence>
<dbReference type="FunFam" id="1.25.40.10:FF:000296">
    <property type="entry name" value="Pentatricopeptide repeat-containing protein, chloroplastic"/>
    <property type="match status" value="1"/>
</dbReference>
<accession>A0AAN9K1W6</accession>
<dbReference type="SUPFAM" id="SSF55608">
    <property type="entry name" value="Homing endonucleases"/>
    <property type="match status" value="1"/>
</dbReference>
<evidence type="ECO:0000256" key="5">
    <source>
        <dbReference type="ARBA" id="ARBA00022664"/>
    </source>
</evidence>
<dbReference type="NCBIfam" id="TIGR00756">
    <property type="entry name" value="PPR"/>
    <property type="match status" value="2"/>
</dbReference>
<name>A0AAN9K1W6_CANGL</name>
<feature type="repeat" description="PPR" evidence="10">
    <location>
        <begin position="432"/>
        <end position="466"/>
    </location>
</feature>
<dbReference type="EMBL" id="JAYMYQ010000010">
    <property type="protein sequence ID" value="KAK7308579.1"/>
    <property type="molecule type" value="Genomic_DNA"/>
</dbReference>
<evidence type="ECO:0000256" key="7">
    <source>
        <dbReference type="ARBA" id="ARBA00022946"/>
    </source>
</evidence>
<keyword evidence="4" id="KW-0934">Plastid</keyword>
<evidence type="ECO:0000259" key="11">
    <source>
        <dbReference type="Pfam" id="PF03161"/>
    </source>
</evidence>
<evidence type="ECO:0000256" key="3">
    <source>
        <dbReference type="ARBA" id="ARBA00022528"/>
    </source>
</evidence>
<dbReference type="FunFam" id="3.10.28.10:FF:000005">
    <property type="entry name" value="Pentatricopeptide repeat-containing protein At2g15820, chloroplastic"/>
    <property type="match status" value="1"/>
</dbReference>
<proteinExistence type="inferred from homology"/>
<dbReference type="InterPro" id="IPR027434">
    <property type="entry name" value="Homing_endonucl"/>
</dbReference>
<comment type="subcellular location">
    <subcellularLocation>
        <location evidence="1">Plastid</location>
        <location evidence="1">Chloroplast</location>
    </subcellularLocation>
</comment>
<keyword evidence="5" id="KW-0507">mRNA processing</keyword>
<organism evidence="12 13">
    <name type="scientific">Canavalia gladiata</name>
    <name type="common">Sword bean</name>
    <name type="synonym">Dolichos gladiatus</name>
    <dbReference type="NCBI Taxonomy" id="3824"/>
    <lineage>
        <taxon>Eukaryota</taxon>
        <taxon>Viridiplantae</taxon>
        <taxon>Streptophyta</taxon>
        <taxon>Embryophyta</taxon>
        <taxon>Tracheophyta</taxon>
        <taxon>Spermatophyta</taxon>
        <taxon>Magnoliopsida</taxon>
        <taxon>eudicotyledons</taxon>
        <taxon>Gunneridae</taxon>
        <taxon>Pentapetalae</taxon>
        <taxon>rosids</taxon>
        <taxon>fabids</taxon>
        <taxon>Fabales</taxon>
        <taxon>Fabaceae</taxon>
        <taxon>Papilionoideae</taxon>
        <taxon>50 kb inversion clade</taxon>
        <taxon>NPAAA clade</taxon>
        <taxon>indigoferoid/millettioid clade</taxon>
        <taxon>Phaseoleae</taxon>
        <taxon>Canavalia</taxon>
    </lineage>
</organism>
<evidence type="ECO:0000256" key="10">
    <source>
        <dbReference type="PROSITE-ProRule" id="PRU00708"/>
    </source>
</evidence>
<dbReference type="FunFam" id="3.10.28.10:FF:000003">
    <property type="entry name" value="Pentatricopeptide repeat-containing protein, chloroplastic"/>
    <property type="match status" value="1"/>
</dbReference>
<keyword evidence="13" id="KW-1185">Reference proteome</keyword>